<dbReference type="PANTHER" id="PTHR18919">
    <property type="entry name" value="ACETYL-COA C-ACYLTRANSFERASE"/>
    <property type="match status" value="1"/>
</dbReference>
<keyword evidence="3" id="KW-0012">Acyltransferase</keyword>
<reference evidence="5" key="1">
    <citation type="submission" date="2015-10" db="EMBL/GenBank/DDBJ databases">
        <title>Metagenome-Assembled Genomes uncover a global brackish microbiome.</title>
        <authorList>
            <person name="Hugerth L.W."/>
            <person name="Larsson J."/>
            <person name="Alneberg J."/>
            <person name="Lindh M.V."/>
            <person name="Legrand C."/>
            <person name="Pinhassi J."/>
            <person name="Andersson A."/>
        </authorList>
    </citation>
    <scope>NUCLEOTIDE SEQUENCE [LARGE SCALE GENOMIC DNA]</scope>
</reference>
<dbReference type="InterPro" id="IPR016039">
    <property type="entry name" value="Thiolase-like"/>
</dbReference>
<protein>
    <submittedName>
        <fullName evidence="4">Acetyl-CoA acetyltransferase</fullName>
    </submittedName>
</protein>
<name>A0A0R2PUQ7_9GAMM</name>
<sequence>MKNRPVLIGIGSLQQKGSFDELDEALILMEKVTLSAIQDTENPSIVDYIDEVQVPKGDWAYRDPGKWIAEKHGFSHAQTSVNKIGVLQQNLINSACAKIINGDIRASLIVGGEARYKKIQALKEGLEFEEIQLTVNPDHYVKAKQDLYIPEEIEALGMMAVGYYAIIESAMRYKHQRTLQEHENFLGSYYERFSEIAQQNPHAWNQKVFTAEEIKTPSEKNQRIAYPYNKLHNSSWNVNQASALILCSEELADKLNVPTSKRVYPLVSSETNHMIAVAQRPHLTRPAGLYLATDFLLESAGSHQIKPSIFELYSCFPVAVQLFAEALNLPDATDKTITGGMPFAGGPLNNYMLHATAQMLESIRNKPSEIGLITGVSGLMTKQALAIWGKEPLMDFQSKDVTSEASRIDIPVAMSANNDGEGTVLGCTTLFEHNEAVKSIFYVEDSQRERKVLTSTDKDIVKNLGEQEWVGKKICFKNNQVY</sequence>
<keyword evidence="2 4" id="KW-0808">Transferase</keyword>
<evidence type="ECO:0000313" key="5">
    <source>
        <dbReference type="Proteomes" id="UP000050874"/>
    </source>
</evidence>
<comment type="caution">
    <text evidence="4">The sequence shown here is derived from an EMBL/GenBank/DDBJ whole genome shotgun (WGS) entry which is preliminary data.</text>
</comment>
<dbReference type="GO" id="GO:0016746">
    <property type="term" value="F:acyltransferase activity"/>
    <property type="evidence" value="ECO:0007669"/>
    <property type="project" value="UniProtKB-KW"/>
</dbReference>
<comment type="similarity">
    <text evidence="1">Belongs to the thiolase-like superfamily. Thiolase family.</text>
</comment>
<dbReference type="Gene3D" id="3.40.47.10">
    <property type="match status" value="1"/>
</dbReference>
<gene>
    <name evidence="4" type="ORF">ABR63_05625</name>
</gene>
<dbReference type="Proteomes" id="UP000050874">
    <property type="component" value="Unassembled WGS sequence"/>
</dbReference>
<evidence type="ECO:0000313" key="4">
    <source>
        <dbReference type="EMBL" id="KRO39805.1"/>
    </source>
</evidence>
<organism evidence="4 5">
    <name type="scientific">SAR86 cluster bacterium BACL1 MAG-120920-bin57</name>
    <dbReference type="NCBI Taxonomy" id="1655571"/>
    <lineage>
        <taxon>Bacteria</taxon>
        <taxon>Pseudomonadati</taxon>
        <taxon>Pseudomonadota</taxon>
        <taxon>Gammaproteobacteria</taxon>
        <taxon>SAR86 cluster</taxon>
    </lineage>
</organism>
<dbReference type="EMBL" id="LIAV01000193">
    <property type="protein sequence ID" value="KRO39805.1"/>
    <property type="molecule type" value="Genomic_DNA"/>
</dbReference>
<dbReference type="SUPFAM" id="SSF53901">
    <property type="entry name" value="Thiolase-like"/>
    <property type="match status" value="1"/>
</dbReference>
<proteinExistence type="inferred from homology"/>
<accession>A0A0R2PUQ7</accession>
<evidence type="ECO:0000256" key="1">
    <source>
        <dbReference type="ARBA" id="ARBA00010982"/>
    </source>
</evidence>
<evidence type="ECO:0000256" key="2">
    <source>
        <dbReference type="ARBA" id="ARBA00022679"/>
    </source>
</evidence>
<dbReference type="AlphaFoldDB" id="A0A0R2PUQ7"/>
<evidence type="ECO:0000256" key="3">
    <source>
        <dbReference type="ARBA" id="ARBA00023315"/>
    </source>
</evidence>
<dbReference type="PANTHER" id="PTHR18919:SF139">
    <property type="entry name" value="THIOLASE-LIKE PROTEIN TYPE 1 ADDITIONAL C-TERMINAL DOMAIN-CONTAINING PROTEIN"/>
    <property type="match status" value="1"/>
</dbReference>